<proteinExistence type="predicted"/>
<dbReference type="Proteomes" id="UP001434883">
    <property type="component" value="Unassembled WGS sequence"/>
</dbReference>
<name>A0ABV0RPZ2_9TELE</name>
<protein>
    <submittedName>
        <fullName evidence="1">Uncharacterized protein</fullName>
    </submittedName>
</protein>
<accession>A0ABV0RPZ2</accession>
<comment type="caution">
    <text evidence="1">The sequence shown here is derived from an EMBL/GenBank/DDBJ whole genome shotgun (WGS) entry which is preliminary data.</text>
</comment>
<feature type="non-terminal residue" evidence="1">
    <location>
        <position position="61"/>
    </location>
</feature>
<organism evidence="1 2">
    <name type="scientific">Xenoophorus captivus</name>
    <dbReference type="NCBI Taxonomy" id="1517983"/>
    <lineage>
        <taxon>Eukaryota</taxon>
        <taxon>Metazoa</taxon>
        <taxon>Chordata</taxon>
        <taxon>Craniata</taxon>
        <taxon>Vertebrata</taxon>
        <taxon>Euteleostomi</taxon>
        <taxon>Actinopterygii</taxon>
        <taxon>Neopterygii</taxon>
        <taxon>Teleostei</taxon>
        <taxon>Neoteleostei</taxon>
        <taxon>Acanthomorphata</taxon>
        <taxon>Ovalentaria</taxon>
        <taxon>Atherinomorphae</taxon>
        <taxon>Cyprinodontiformes</taxon>
        <taxon>Goodeidae</taxon>
        <taxon>Xenoophorus</taxon>
    </lineage>
</organism>
<dbReference type="EMBL" id="JAHRIN010051642">
    <property type="protein sequence ID" value="MEQ2209668.1"/>
    <property type="molecule type" value="Genomic_DNA"/>
</dbReference>
<sequence length="61" mass="6684">MSGTEGEKLLTFTPDSSYHAHLCPDLIMFPLGSDVHVTLVIVTDKGDLERQLSPSHSRSCI</sequence>
<evidence type="ECO:0000313" key="2">
    <source>
        <dbReference type="Proteomes" id="UP001434883"/>
    </source>
</evidence>
<reference evidence="1 2" key="1">
    <citation type="submission" date="2021-06" db="EMBL/GenBank/DDBJ databases">
        <authorList>
            <person name="Palmer J.M."/>
        </authorList>
    </citation>
    <scope>NUCLEOTIDE SEQUENCE [LARGE SCALE GENOMIC DNA]</scope>
    <source>
        <strain evidence="1 2">XC_2019</strain>
        <tissue evidence="1">Muscle</tissue>
    </source>
</reference>
<evidence type="ECO:0000313" key="1">
    <source>
        <dbReference type="EMBL" id="MEQ2209668.1"/>
    </source>
</evidence>
<keyword evidence="2" id="KW-1185">Reference proteome</keyword>
<gene>
    <name evidence="1" type="ORF">XENOCAPTIV_002295</name>
</gene>